<protein>
    <submittedName>
        <fullName evidence="1">Uncharacterized protein</fullName>
    </submittedName>
</protein>
<dbReference type="AlphaFoldDB" id="A0A5E6ZQA0"/>
<dbReference type="RefSeq" id="WP_150601286.1">
    <property type="nucleotide sequence ID" value="NZ_CABVHX010000001.1"/>
</dbReference>
<organism evidence="1 2">
    <name type="scientific">Pseudomonas fluorescens</name>
    <dbReference type="NCBI Taxonomy" id="294"/>
    <lineage>
        <taxon>Bacteria</taxon>
        <taxon>Pseudomonadati</taxon>
        <taxon>Pseudomonadota</taxon>
        <taxon>Gammaproteobacteria</taxon>
        <taxon>Pseudomonadales</taxon>
        <taxon>Pseudomonadaceae</taxon>
        <taxon>Pseudomonas</taxon>
    </lineage>
</organism>
<dbReference type="EMBL" id="CABVHX010000001">
    <property type="protein sequence ID" value="VVN67004.1"/>
    <property type="molecule type" value="Genomic_DNA"/>
</dbReference>
<gene>
    <name evidence="1" type="ORF">PS718_00162</name>
</gene>
<proteinExistence type="predicted"/>
<dbReference type="Proteomes" id="UP000325375">
    <property type="component" value="Unassembled WGS sequence"/>
</dbReference>
<name>A0A5E6ZQA0_PSEFL</name>
<evidence type="ECO:0000313" key="1">
    <source>
        <dbReference type="EMBL" id="VVN67004.1"/>
    </source>
</evidence>
<accession>A0A5E6ZQA0</accession>
<evidence type="ECO:0000313" key="2">
    <source>
        <dbReference type="Proteomes" id="UP000325375"/>
    </source>
</evidence>
<sequence>MSATSRTSGTDASASAVTQRSLFLDAEPAELLKKYPLSPEGFRYDKRNKRYIEMEDGSMVMVHKGQDGLRQTNSREASPTGNWVKYLPDKQKWRELTPAEMTAKRPHPEADLAFNQEDATAGPSKRARLTNEATTQALVQRLLSTPPSALDLSLRQWENWGKTTRPESNESIEIGGKHYSIVAQERSSEPNLVYLQHPEFKPGRFDAFEHMLRVDPSRQPKWALKQEGQWRVRDNHPPFEMPMTQYVSSAFNLFSDHSAQAIARTVFDRSSLPGGIDSEGLSTLALTFHHWKHRASPDLPPPELFDPLLLLPTLPRRSSTGSNSHDLALPPQFDVALHRIDFDTDRVNAQFNNELNRSDSSVRAVFSNILEHSGYTVDRTSRMFTEDALIFKREGLDVVFVLKLPSAPVEGTLKRWVEPGAEQAFFPLRSRVADTSTTTSHTTDWSLMLQNGKTIHLVGGIEMTPANQKVPFIVREG</sequence>
<reference evidence="1 2" key="1">
    <citation type="submission" date="2019-09" db="EMBL/GenBank/DDBJ databases">
        <authorList>
            <person name="Chandra G."/>
            <person name="Truman W A."/>
        </authorList>
    </citation>
    <scope>NUCLEOTIDE SEQUENCE [LARGE SCALE GENOMIC DNA]</scope>
    <source>
        <strain evidence="1">PS718</strain>
    </source>
</reference>